<name>A0ABX2HC79_9FIRM</name>
<comment type="caution">
    <text evidence="1">The sequence shown here is derived from an EMBL/GenBank/DDBJ whole genome shotgun (WGS) entry which is preliminary data.</text>
</comment>
<accession>A0ABX2HC79</accession>
<dbReference type="RefSeq" id="WP_173717345.1">
    <property type="nucleotide sequence ID" value="NZ_JAAINN010000048.1"/>
</dbReference>
<gene>
    <name evidence="1" type="ORF">G5B17_15680</name>
</gene>
<evidence type="ECO:0000313" key="2">
    <source>
        <dbReference type="Proteomes" id="UP001644719"/>
    </source>
</evidence>
<reference evidence="1 2" key="1">
    <citation type="journal article" date="2020" name="Cell Host Microbe">
        <title>Functional and Genomic Variation between Human-Derived Isolates of Lachnospiraceae Reveals Inter- and Intra-Species Diversity.</title>
        <authorList>
            <person name="Sorbara M.T."/>
            <person name="Littmann E.R."/>
            <person name="Fontana E."/>
            <person name="Moody T.U."/>
            <person name="Kohout C.E."/>
            <person name="Gjonbalaj M."/>
            <person name="Eaton V."/>
            <person name="Seok R."/>
            <person name="Leiner I.M."/>
            <person name="Pamer E.G."/>
        </authorList>
    </citation>
    <scope>NUCLEOTIDE SEQUENCE [LARGE SCALE GENOMIC DNA]</scope>
    <source>
        <strain evidence="1 2">MSK.17.74</strain>
    </source>
</reference>
<dbReference type="EMBL" id="JAAITS010000051">
    <property type="protein sequence ID" value="NSG86813.1"/>
    <property type="molecule type" value="Genomic_DNA"/>
</dbReference>
<sequence length="163" mass="18725">MRSSNVPYQDMLALVERHFSVLRQNSMRYYSIFTEKGLLDLFNSNVIVDLPPQFVPPLEHEDILAMLRQLRSDIAKDNICGLITRPTQLKLPDYLSISVSAQNKINIYPTNAFLFGTYCCNIHISDESLCRIFQDFVQSLPGSPMVYSKEDCLKLLDQLTLPF</sequence>
<keyword evidence="2" id="KW-1185">Reference proteome</keyword>
<evidence type="ECO:0000313" key="1">
    <source>
        <dbReference type="EMBL" id="NSG86813.1"/>
    </source>
</evidence>
<dbReference type="Proteomes" id="UP001644719">
    <property type="component" value="Unassembled WGS sequence"/>
</dbReference>
<proteinExistence type="predicted"/>
<organism evidence="1 2">
    <name type="scientific">Blautia faecis</name>
    <dbReference type="NCBI Taxonomy" id="871665"/>
    <lineage>
        <taxon>Bacteria</taxon>
        <taxon>Bacillati</taxon>
        <taxon>Bacillota</taxon>
        <taxon>Clostridia</taxon>
        <taxon>Lachnospirales</taxon>
        <taxon>Lachnospiraceae</taxon>
        <taxon>Blautia</taxon>
    </lineage>
</organism>
<protein>
    <submittedName>
        <fullName evidence="1">Uncharacterized protein</fullName>
    </submittedName>
</protein>